<feature type="non-terminal residue" evidence="9">
    <location>
        <position position="1"/>
    </location>
</feature>
<reference evidence="9 10" key="1">
    <citation type="submission" date="2019-09" db="EMBL/GenBank/DDBJ databases">
        <title>Bird 10,000 Genomes (B10K) Project - Family phase.</title>
        <authorList>
            <person name="Zhang G."/>
        </authorList>
    </citation>
    <scope>NUCLEOTIDE SEQUENCE [LARGE SCALE GENOMIC DNA]</scope>
    <source>
        <strain evidence="9">B10K-DU-001-71</strain>
        <tissue evidence="9">Muscle</tissue>
    </source>
</reference>
<evidence type="ECO:0000256" key="5">
    <source>
        <dbReference type="ARBA" id="ARBA00022989"/>
    </source>
</evidence>
<evidence type="ECO:0000313" key="9">
    <source>
        <dbReference type="EMBL" id="NWU27319.1"/>
    </source>
</evidence>
<keyword evidence="6" id="KW-0472">Membrane</keyword>
<dbReference type="Pfam" id="PF20266">
    <property type="entry name" value="Mab-21_C"/>
    <property type="match status" value="1"/>
</dbReference>
<dbReference type="GO" id="GO:0016020">
    <property type="term" value="C:membrane"/>
    <property type="evidence" value="ECO:0007669"/>
    <property type="project" value="UniProtKB-SubCell"/>
</dbReference>
<name>A0A7K5VJ98_9CORV</name>
<accession>A0A7K5VJ98</accession>
<dbReference type="PANTHER" id="PTHR10656">
    <property type="entry name" value="CELL FATE DETERMINING PROTEIN MAB21-RELATED"/>
    <property type="match status" value="1"/>
</dbReference>
<evidence type="ECO:0000256" key="2">
    <source>
        <dbReference type="ARBA" id="ARBA00005554"/>
    </source>
</evidence>
<feature type="domain" description="Mab-21-like HhH/H2TH-like" evidence="8">
    <location>
        <begin position="286"/>
        <end position="346"/>
    </location>
</feature>
<comment type="caution">
    <text evidence="9">The sequence shown here is derived from an EMBL/GenBank/DDBJ whole genome shotgun (WGS) entry which is preliminary data.</text>
</comment>
<feature type="region of interest" description="Disordered" evidence="7">
    <location>
        <begin position="1"/>
        <end position="21"/>
    </location>
</feature>
<gene>
    <name evidence="9" type="primary">Itpripl1</name>
    <name evidence="9" type="ORF">DYACAS_R07926</name>
</gene>
<evidence type="ECO:0000256" key="3">
    <source>
        <dbReference type="ARBA" id="ARBA00022692"/>
    </source>
</evidence>
<proteinExistence type="inferred from homology"/>
<dbReference type="PANTHER" id="PTHR10656:SF40">
    <property type="entry name" value="INOSITOL 1,4,5-TRISPHOSPHATE RECEPTOR-INTERACTING PROTEIN-LIKE 1"/>
    <property type="match status" value="1"/>
</dbReference>
<dbReference type="Gene3D" id="1.10.1410.40">
    <property type="match status" value="1"/>
</dbReference>
<organism evidence="9 10">
    <name type="scientific">Platysteira castanea</name>
    <dbReference type="NCBI Taxonomy" id="1160851"/>
    <lineage>
        <taxon>Eukaryota</taxon>
        <taxon>Metazoa</taxon>
        <taxon>Chordata</taxon>
        <taxon>Craniata</taxon>
        <taxon>Vertebrata</taxon>
        <taxon>Euteleostomi</taxon>
        <taxon>Archelosauria</taxon>
        <taxon>Archosauria</taxon>
        <taxon>Dinosauria</taxon>
        <taxon>Saurischia</taxon>
        <taxon>Theropoda</taxon>
        <taxon>Coelurosauria</taxon>
        <taxon>Aves</taxon>
        <taxon>Neognathae</taxon>
        <taxon>Neoaves</taxon>
        <taxon>Telluraves</taxon>
        <taxon>Australaves</taxon>
        <taxon>Passeriformes</taxon>
        <taxon>Corvoidea</taxon>
        <taxon>Platysteiridae</taxon>
        <taxon>Platysteira</taxon>
    </lineage>
</organism>
<evidence type="ECO:0000256" key="6">
    <source>
        <dbReference type="ARBA" id="ARBA00023136"/>
    </source>
</evidence>
<dbReference type="Proteomes" id="UP000584415">
    <property type="component" value="Unassembled WGS sequence"/>
</dbReference>
<dbReference type="SMART" id="SM01265">
    <property type="entry name" value="Mab-21"/>
    <property type="match status" value="1"/>
</dbReference>
<dbReference type="InterPro" id="IPR046906">
    <property type="entry name" value="Mab-21_HhH/H2TH-like"/>
</dbReference>
<feature type="non-terminal residue" evidence="9">
    <location>
        <position position="384"/>
    </location>
</feature>
<dbReference type="InterPro" id="IPR026250">
    <property type="entry name" value="ITPRIP-like"/>
</dbReference>
<feature type="compositionally biased region" description="Acidic residues" evidence="7">
    <location>
        <begin position="11"/>
        <end position="20"/>
    </location>
</feature>
<evidence type="ECO:0000256" key="7">
    <source>
        <dbReference type="SAM" id="MobiDB-lite"/>
    </source>
</evidence>
<comment type="similarity">
    <text evidence="2">Belongs to the ITPRIP family.</text>
</comment>
<evidence type="ECO:0000259" key="8">
    <source>
        <dbReference type="Pfam" id="PF20266"/>
    </source>
</evidence>
<comment type="subcellular location">
    <subcellularLocation>
        <location evidence="1">Membrane</location>
        <topology evidence="1">Single-pass type I membrane protein</topology>
    </subcellularLocation>
</comment>
<evidence type="ECO:0000256" key="4">
    <source>
        <dbReference type="ARBA" id="ARBA00022729"/>
    </source>
</evidence>
<keyword evidence="3" id="KW-0812">Transmembrane</keyword>
<dbReference type="PRINTS" id="PR02107">
    <property type="entry name" value="INOS145TPRIP"/>
</dbReference>
<feature type="compositionally biased region" description="Basic and acidic residues" evidence="7">
    <location>
        <begin position="1"/>
        <end position="10"/>
    </location>
</feature>
<keyword evidence="4" id="KW-0732">Signal</keyword>
<keyword evidence="10" id="KW-1185">Reference proteome</keyword>
<evidence type="ECO:0000256" key="1">
    <source>
        <dbReference type="ARBA" id="ARBA00004479"/>
    </source>
</evidence>
<keyword evidence="5" id="KW-1133">Transmembrane helix</keyword>
<dbReference type="InterPro" id="IPR024810">
    <property type="entry name" value="MAB21L/cGLR"/>
</dbReference>
<dbReference type="AlphaFoldDB" id="A0A7K5VJ98"/>
<sequence length="384" mass="44128">IYDMNNSRDSESEESEEENPAEMNMIRIFSRRFQLSVPKLASRRRVVQELLDDLLHVSHRLFSDSFFPVLEPVIGVGSACEGWSPHKEEDVVYCMFLPLKPPPGHTFHLEPDTTGDMPQTSMRVRVEQVCTCTGEQNTLCFLHHSEEELKRNQVANLLYTLCTGPYLDVEKIALWFQTFVISAWSVVPQSCHYDVQVLPSSRSCKMRLTKASRRSIFVETIFSVQQGDSDIFLSSQPTEAQLLPSTTWLESYAVAEAKFFDHVARQAPPRSCHLKCLRLCARLLKGSTISIYALKTTVMHLLTLIPLSEWQHRYLLLRVDDTMHYLRCCLEEKRLKHFFFGNEDMPEEISLPPAFQGAQPLNLFQHLAQDPAAQIEAMLEFDKL</sequence>
<protein>
    <submittedName>
        <fullName evidence="9">IPIL1 protein</fullName>
    </submittedName>
</protein>
<dbReference type="EMBL" id="VYXC01008339">
    <property type="protein sequence ID" value="NWU27319.1"/>
    <property type="molecule type" value="Genomic_DNA"/>
</dbReference>
<evidence type="ECO:0000313" key="10">
    <source>
        <dbReference type="Proteomes" id="UP000584415"/>
    </source>
</evidence>